<evidence type="ECO:0000256" key="5">
    <source>
        <dbReference type="ARBA" id="ARBA00022676"/>
    </source>
</evidence>
<evidence type="ECO:0000256" key="2">
    <source>
        <dbReference type="ARBA" id="ARBA00005684"/>
    </source>
</evidence>
<dbReference type="SUPFAM" id="SSF51445">
    <property type="entry name" value="(Trans)glycosidases"/>
    <property type="match status" value="1"/>
</dbReference>
<dbReference type="NCBIfam" id="NF011080">
    <property type="entry name" value="PRK14508.1-3"/>
    <property type="match status" value="1"/>
</dbReference>
<evidence type="ECO:0000256" key="3">
    <source>
        <dbReference type="ARBA" id="ARBA00012560"/>
    </source>
</evidence>
<evidence type="ECO:0000256" key="7">
    <source>
        <dbReference type="ARBA" id="ARBA00023277"/>
    </source>
</evidence>
<dbReference type="InterPro" id="IPR003385">
    <property type="entry name" value="Glyco_hydro_77"/>
</dbReference>
<dbReference type="InterPro" id="IPR017853">
    <property type="entry name" value="GH"/>
</dbReference>
<dbReference type="NCBIfam" id="TIGR00217">
    <property type="entry name" value="malQ"/>
    <property type="match status" value="1"/>
</dbReference>
<evidence type="ECO:0000313" key="12">
    <source>
        <dbReference type="Proteomes" id="UP000183997"/>
    </source>
</evidence>
<dbReference type="Pfam" id="PF02446">
    <property type="entry name" value="Glyco_hydro_77"/>
    <property type="match status" value="1"/>
</dbReference>
<evidence type="ECO:0000256" key="10">
    <source>
        <dbReference type="RuleBase" id="RU361207"/>
    </source>
</evidence>
<dbReference type="OrthoDB" id="9811841at2"/>
<dbReference type="PANTHER" id="PTHR32438:SF5">
    <property type="entry name" value="4-ALPHA-GLUCANOTRANSFERASE DPE1, CHLOROPLASTIC_AMYLOPLASTIC"/>
    <property type="match status" value="1"/>
</dbReference>
<proteinExistence type="inferred from homology"/>
<evidence type="ECO:0000256" key="9">
    <source>
        <dbReference type="ARBA" id="ARBA00031501"/>
    </source>
</evidence>
<dbReference type="AlphaFoldDB" id="A0A1M6NWB5"/>
<gene>
    <name evidence="11" type="ORF">SAMN02745123_00304</name>
</gene>
<keyword evidence="7 10" id="KW-0119">Carbohydrate metabolism</keyword>
<keyword evidence="12" id="KW-1185">Reference proteome</keyword>
<organism evidence="11 12">
    <name type="scientific">Desulforamulus aeronauticus DSM 10349</name>
    <dbReference type="NCBI Taxonomy" id="1121421"/>
    <lineage>
        <taxon>Bacteria</taxon>
        <taxon>Bacillati</taxon>
        <taxon>Bacillota</taxon>
        <taxon>Clostridia</taxon>
        <taxon>Eubacteriales</taxon>
        <taxon>Peptococcaceae</taxon>
        <taxon>Desulforamulus</taxon>
    </lineage>
</organism>
<comment type="catalytic activity">
    <reaction evidence="1 10">
        <text>Transfers a segment of a (1-&gt;4)-alpha-D-glucan to a new position in an acceptor, which may be glucose or a (1-&gt;4)-alpha-D-glucan.</text>
        <dbReference type="EC" id="2.4.1.25"/>
    </reaction>
</comment>
<comment type="similarity">
    <text evidence="2 10">Belongs to the disproportionating enzyme family.</text>
</comment>
<reference evidence="12" key="1">
    <citation type="submission" date="2016-11" db="EMBL/GenBank/DDBJ databases">
        <authorList>
            <person name="Varghese N."/>
            <person name="Submissions S."/>
        </authorList>
    </citation>
    <scope>NUCLEOTIDE SEQUENCE [LARGE SCALE GENOMIC DNA]</scope>
    <source>
        <strain evidence="12">DSM 10349</strain>
    </source>
</reference>
<name>A0A1M6NWB5_9FIRM</name>
<dbReference type="GO" id="GO:0004134">
    <property type="term" value="F:4-alpha-glucanotransferase activity"/>
    <property type="evidence" value="ECO:0007669"/>
    <property type="project" value="UniProtKB-EC"/>
</dbReference>
<dbReference type="Gene3D" id="3.20.20.80">
    <property type="entry name" value="Glycosidases"/>
    <property type="match status" value="1"/>
</dbReference>
<evidence type="ECO:0000256" key="6">
    <source>
        <dbReference type="ARBA" id="ARBA00022679"/>
    </source>
</evidence>
<dbReference type="STRING" id="1121421.SAMN02745123_00304"/>
<keyword evidence="5 10" id="KW-0328">Glycosyltransferase</keyword>
<dbReference type="NCBIfam" id="NF011079">
    <property type="entry name" value="PRK14508.1-2"/>
    <property type="match status" value="1"/>
</dbReference>
<dbReference type="EC" id="2.4.1.25" evidence="3 10"/>
<dbReference type="PANTHER" id="PTHR32438">
    <property type="entry name" value="4-ALPHA-GLUCANOTRANSFERASE DPE1, CHLOROPLASTIC/AMYLOPLASTIC"/>
    <property type="match status" value="1"/>
</dbReference>
<accession>A0A1M6NWB5</accession>
<dbReference type="Proteomes" id="UP000183997">
    <property type="component" value="Unassembled WGS sequence"/>
</dbReference>
<evidence type="ECO:0000313" key="11">
    <source>
        <dbReference type="EMBL" id="SHJ99995.1"/>
    </source>
</evidence>
<keyword evidence="6 10" id="KW-0808">Transferase</keyword>
<evidence type="ECO:0000256" key="8">
    <source>
        <dbReference type="ARBA" id="ARBA00031423"/>
    </source>
</evidence>
<protein>
    <recommendedName>
        <fullName evidence="4 10">4-alpha-glucanotransferase</fullName>
        <ecNumber evidence="3 10">2.4.1.25</ecNumber>
    </recommendedName>
    <alternativeName>
        <fullName evidence="8 10">Amylomaltase</fullName>
    </alternativeName>
    <alternativeName>
        <fullName evidence="9 10">Disproportionating enzyme</fullName>
    </alternativeName>
</protein>
<dbReference type="GO" id="GO:0005975">
    <property type="term" value="P:carbohydrate metabolic process"/>
    <property type="evidence" value="ECO:0007669"/>
    <property type="project" value="InterPro"/>
</dbReference>
<evidence type="ECO:0000256" key="1">
    <source>
        <dbReference type="ARBA" id="ARBA00000439"/>
    </source>
</evidence>
<sequence length="496" mass="57368">MIFNRKSGILLHPTSLPSRFGSGDLGQEAYKFVDFLTRSGQKLWQILPLNLPGYGESPFQCYSAFAGNPLLISLDQLQEQGLLTQEELAAIPSFNQDRVEFAKVRQYKERLFRQAYRRFKKCQPSAAYQAFLKASHWLADYALFMALKQHFHGLPWNEWDAPLALRQSKSMAESRRLFEEEIQYQSFLQFTFFNQWMALKGYANNRGIRIIGDLPIFVSYDSSDAWVNPQLFELDERGKPIKVAGVPPDYFSPTGQLWGNPHYKWREMEKDHYRWWRERFQLLLQTVDIVRIDHFRGFAAYWEIPAGETTAINGRWVKGPGEKFFSTIIQYLGNIPVIAEDLGVITPEVVALKEQFQFPGMKILHFNLHQGEKEKFLPEHYEPNSVVYTGTHDNDTTLGWYQKLMSADKEFLATYLQLEPARVEKDICWQLIKVASHSNSNTAIIPLQDVLELGSEARMNYPGTVGDNNWQWRFRSGALTPEIENRLAALTKAAGR</sequence>
<dbReference type="EMBL" id="FRAR01000005">
    <property type="protein sequence ID" value="SHJ99995.1"/>
    <property type="molecule type" value="Genomic_DNA"/>
</dbReference>
<evidence type="ECO:0000256" key="4">
    <source>
        <dbReference type="ARBA" id="ARBA00020295"/>
    </source>
</evidence>
<dbReference type="RefSeq" id="WP_072910521.1">
    <property type="nucleotide sequence ID" value="NZ_FRAR01000005.1"/>
</dbReference>